<keyword evidence="2" id="KW-1185">Reference proteome</keyword>
<comment type="caution">
    <text evidence="1">The sequence shown here is derived from an EMBL/GenBank/DDBJ whole genome shotgun (WGS) entry which is preliminary data.</text>
</comment>
<evidence type="ECO:0000313" key="1">
    <source>
        <dbReference type="EMBL" id="KAJ2974006.1"/>
    </source>
</evidence>
<sequence length="287" mass="31898">MATGVVVGVGDHVFVDAAVVRGDVVGVGVRPLTRVAEVNDFSLQTMHKAFDGCIWVSQADHIYSVKRHLESKGLVEGPRTYYDRSYHIPRLEDGLKTRPSTCGPDRAPYLIKPQDGLNSGARPDETSAKNKKKIRAERYKSTKVSVVENAKDKAISSDMIQEWTSHTASIAKLEEGMENMSFLKHQFDSDAEDRHEYRFARNNSTGELVRSARPPDFIAAVEADWQIYSAPNAAGTIKTPAKASSNVAPSPNTFHRITDRTMRLVRPLQEINAANREYPEDVTEPVC</sequence>
<proteinExistence type="predicted"/>
<organism evidence="1 2">
    <name type="scientific">Zarea fungicola</name>
    <dbReference type="NCBI Taxonomy" id="93591"/>
    <lineage>
        <taxon>Eukaryota</taxon>
        <taxon>Fungi</taxon>
        <taxon>Dikarya</taxon>
        <taxon>Ascomycota</taxon>
        <taxon>Pezizomycotina</taxon>
        <taxon>Sordariomycetes</taxon>
        <taxon>Hypocreomycetidae</taxon>
        <taxon>Hypocreales</taxon>
        <taxon>Cordycipitaceae</taxon>
        <taxon>Zarea</taxon>
    </lineage>
</organism>
<name>A0ACC1N6B0_9HYPO</name>
<gene>
    <name evidence="1" type="ORF">NQ176_g6278</name>
</gene>
<accession>A0ACC1N6B0</accession>
<protein>
    <submittedName>
        <fullName evidence="1">Uncharacterized protein</fullName>
    </submittedName>
</protein>
<dbReference type="EMBL" id="JANJQO010000887">
    <property type="protein sequence ID" value="KAJ2974006.1"/>
    <property type="molecule type" value="Genomic_DNA"/>
</dbReference>
<reference evidence="1" key="1">
    <citation type="submission" date="2022-08" db="EMBL/GenBank/DDBJ databases">
        <title>Genome Sequence of Lecanicillium fungicola.</title>
        <authorList>
            <person name="Buettner E."/>
        </authorList>
    </citation>
    <scope>NUCLEOTIDE SEQUENCE</scope>
    <source>
        <strain evidence="1">Babe33</strain>
    </source>
</reference>
<evidence type="ECO:0000313" key="2">
    <source>
        <dbReference type="Proteomes" id="UP001143910"/>
    </source>
</evidence>
<dbReference type="Proteomes" id="UP001143910">
    <property type="component" value="Unassembled WGS sequence"/>
</dbReference>